<proteinExistence type="predicted"/>
<evidence type="ECO:0000313" key="10">
    <source>
        <dbReference type="EMBL" id="AUD79555.1"/>
    </source>
</evidence>
<name>A0A2K9A6U3_9GAMM</name>
<evidence type="ECO:0000256" key="1">
    <source>
        <dbReference type="ARBA" id="ARBA00004429"/>
    </source>
</evidence>
<evidence type="ECO:0000256" key="5">
    <source>
        <dbReference type="ARBA" id="ARBA00022692"/>
    </source>
</evidence>
<dbReference type="GO" id="GO:0015297">
    <property type="term" value="F:antiporter activity"/>
    <property type="evidence" value="ECO:0007669"/>
    <property type="project" value="UniProtKB-KW"/>
</dbReference>
<dbReference type="CDD" id="cd13133">
    <property type="entry name" value="MATE_like_7"/>
    <property type="match status" value="1"/>
</dbReference>
<comment type="subcellular location">
    <subcellularLocation>
        <location evidence="1">Cell inner membrane</location>
        <topology evidence="1">Multi-pass membrane protein</topology>
    </subcellularLocation>
</comment>
<keyword evidence="3" id="KW-0050">Antiport</keyword>
<dbReference type="InterPro" id="IPR050222">
    <property type="entry name" value="MATE_MdtK"/>
</dbReference>
<dbReference type="KEGG" id="kpd:CW740_10010"/>
<evidence type="ECO:0000256" key="7">
    <source>
        <dbReference type="ARBA" id="ARBA00023065"/>
    </source>
</evidence>
<keyword evidence="5" id="KW-0812">Transmembrane</keyword>
<dbReference type="PIRSF" id="PIRSF006603">
    <property type="entry name" value="DinF"/>
    <property type="match status" value="1"/>
</dbReference>
<evidence type="ECO:0000256" key="8">
    <source>
        <dbReference type="ARBA" id="ARBA00023136"/>
    </source>
</evidence>
<dbReference type="RefSeq" id="WP_106647362.1">
    <property type="nucleotide sequence ID" value="NZ_BMGO01000001.1"/>
</dbReference>
<accession>A0A2K9A6U3</accession>
<evidence type="ECO:0000256" key="4">
    <source>
        <dbReference type="ARBA" id="ARBA00022475"/>
    </source>
</evidence>
<dbReference type="InterPro" id="IPR048279">
    <property type="entry name" value="MdtK-like"/>
</dbReference>
<dbReference type="PANTHER" id="PTHR43298:SF2">
    <property type="entry name" value="FMN_FAD EXPORTER YEEO-RELATED"/>
    <property type="match status" value="1"/>
</dbReference>
<dbReference type="InterPro" id="IPR002528">
    <property type="entry name" value="MATE_fam"/>
</dbReference>
<sequence length="442" mass="48217">MLNKDRSQQVLQISLPIVGGMISQNVLNLVDAAMVGTQGSAAIAAIGIAGFINFMAVAFFIGFAAGVQAMVSRRMGEGRDSEAAYPLNAALLIIGLLAVPTSIILFFLAPDILSALNSDPELLEEGIPYLQARFAGILAIGLNFNYRSYWSAIKQTGYYLRTLLIMHSLNIVLNYALIFGNFGMPELGTLGAGIGTSISLAMGSIYYHILATRHTKQFGYMERLATWTTIKSIFRISFPSSIQQLFFAGGFTALFWIIGQVGIHQLAAANAITNVMLVAILPCIALGIGAATMVGQSLGRQDPDDAYLWGWDVAKMALIFAIALATLFFIFTDPIMGIFLKEQTALEIAHWPFKLSAGIIIIDAMGLVFLNALNGAGYTKPPMYVSLLSQWLIFLPVAWLLGPYFGFGLMTIWLAYAAYRVLQTGAFIWLWQRRTWADSVVD</sequence>
<keyword evidence="7" id="KW-0406">Ion transport</keyword>
<dbReference type="OrthoDB" id="9780160at2"/>
<keyword evidence="8" id="KW-0472">Membrane</keyword>
<dbReference type="GO" id="GO:0005886">
    <property type="term" value="C:plasma membrane"/>
    <property type="evidence" value="ECO:0007669"/>
    <property type="project" value="UniProtKB-SubCell"/>
</dbReference>
<keyword evidence="2" id="KW-0813">Transport</keyword>
<dbReference type="PANTHER" id="PTHR43298">
    <property type="entry name" value="MULTIDRUG RESISTANCE PROTEIN NORM-RELATED"/>
    <property type="match status" value="1"/>
</dbReference>
<dbReference type="Pfam" id="PF01554">
    <property type="entry name" value="MatE"/>
    <property type="match status" value="2"/>
</dbReference>
<dbReference type="Proteomes" id="UP000232693">
    <property type="component" value="Chromosome"/>
</dbReference>
<gene>
    <name evidence="10" type="ORF">CW740_10010</name>
</gene>
<dbReference type="AlphaFoldDB" id="A0A2K9A6U3"/>
<reference evidence="10 11" key="1">
    <citation type="submission" date="2017-12" db="EMBL/GenBank/DDBJ databases">
        <title>Kangiella profundi FT102 completed genome.</title>
        <authorList>
            <person name="Xu J."/>
            <person name="Wang J."/>
            <person name="Lu Y."/>
        </authorList>
    </citation>
    <scope>NUCLEOTIDE SEQUENCE [LARGE SCALE GENOMIC DNA]</scope>
    <source>
        <strain evidence="10 11">FT102</strain>
    </source>
</reference>
<evidence type="ECO:0000256" key="3">
    <source>
        <dbReference type="ARBA" id="ARBA00022449"/>
    </source>
</evidence>
<protein>
    <recommendedName>
        <fullName evidence="9">Multidrug-efflux transporter</fullName>
    </recommendedName>
</protein>
<dbReference type="NCBIfam" id="TIGR00797">
    <property type="entry name" value="matE"/>
    <property type="match status" value="1"/>
</dbReference>
<keyword evidence="6" id="KW-1133">Transmembrane helix</keyword>
<dbReference type="GO" id="GO:0042910">
    <property type="term" value="F:xenobiotic transmembrane transporter activity"/>
    <property type="evidence" value="ECO:0007669"/>
    <property type="project" value="InterPro"/>
</dbReference>
<organism evidence="10 11">
    <name type="scientific">Kangiella profundi</name>
    <dbReference type="NCBI Taxonomy" id="1561924"/>
    <lineage>
        <taxon>Bacteria</taxon>
        <taxon>Pseudomonadati</taxon>
        <taxon>Pseudomonadota</taxon>
        <taxon>Gammaproteobacteria</taxon>
        <taxon>Kangiellales</taxon>
        <taxon>Kangiellaceae</taxon>
        <taxon>Kangiella</taxon>
    </lineage>
</organism>
<dbReference type="EMBL" id="CP025120">
    <property type="protein sequence ID" value="AUD79555.1"/>
    <property type="molecule type" value="Genomic_DNA"/>
</dbReference>
<evidence type="ECO:0000256" key="9">
    <source>
        <dbReference type="ARBA" id="ARBA00031636"/>
    </source>
</evidence>
<keyword evidence="11" id="KW-1185">Reference proteome</keyword>
<evidence type="ECO:0000256" key="2">
    <source>
        <dbReference type="ARBA" id="ARBA00022448"/>
    </source>
</evidence>
<keyword evidence="4" id="KW-1003">Cell membrane</keyword>
<evidence type="ECO:0000256" key="6">
    <source>
        <dbReference type="ARBA" id="ARBA00022989"/>
    </source>
</evidence>
<evidence type="ECO:0000313" key="11">
    <source>
        <dbReference type="Proteomes" id="UP000232693"/>
    </source>
</evidence>
<dbReference type="GO" id="GO:0006811">
    <property type="term" value="P:monoatomic ion transport"/>
    <property type="evidence" value="ECO:0007669"/>
    <property type="project" value="UniProtKB-KW"/>
</dbReference>